<comment type="subcellular location">
    <subcellularLocation>
        <location evidence="2">Mitochondrion inner membrane</location>
        <topology evidence="2">Peripheral membrane protein</topology>
        <orientation evidence="2">Matrix side</orientation>
    </subcellularLocation>
</comment>
<evidence type="ECO:0000256" key="21">
    <source>
        <dbReference type="ARBA" id="ARBA00051128"/>
    </source>
</evidence>
<evidence type="ECO:0000256" key="5">
    <source>
        <dbReference type="ARBA" id="ARBA00022630"/>
    </source>
</evidence>
<dbReference type="InterPro" id="IPR006089">
    <property type="entry name" value="Acyl-CoA_DH_CS"/>
</dbReference>
<evidence type="ECO:0000256" key="18">
    <source>
        <dbReference type="ARBA" id="ARBA00049224"/>
    </source>
</evidence>
<evidence type="ECO:0000313" key="36">
    <source>
        <dbReference type="EMBL" id="KFO27464.1"/>
    </source>
</evidence>
<comment type="catalytic activity">
    <reaction evidence="17">
        <text>eicosanoyl-CoA + oxidized [electron-transfer flavoprotein] + H(+) = (2E)-eicosenoyl-CoA + reduced [electron-transfer flavoprotein]</text>
        <dbReference type="Rhea" id="RHEA:47236"/>
        <dbReference type="Rhea" id="RHEA-COMP:10685"/>
        <dbReference type="Rhea" id="RHEA-COMP:10686"/>
        <dbReference type="ChEBI" id="CHEBI:15378"/>
        <dbReference type="ChEBI" id="CHEBI:57380"/>
        <dbReference type="ChEBI" id="CHEBI:57692"/>
        <dbReference type="ChEBI" id="CHEBI:58307"/>
        <dbReference type="ChEBI" id="CHEBI:74691"/>
    </reaction>
    <physiologicalReaction direction="left-to-right" evidence="17">
        <dbReference type="Rhea" id="RHEA:47237"/>
    </physiologicalReaction>
</comment>
<keyword evidence="37" id="KW-1185">Reference proteome</keyword>
<dbReference type="InterPro" id="IPR049448">
    <property type="entry name" value="ACAD9/ACADV-like_C"/>
</dbReference>
<dbReference type="InterPro" id="IPR013786">
    <property type="entry name" value="AcylCoA_DH/ox_N"/>
</dbReference>
<evidence type="ECO:0000256" key="6">
    <source>
        <dbReference type="ARBA" id="ARBA00022792"/>
    </source>
</evidence>
<dbReference type="Proteomes" id="UP000028990">
    <property type="component" value="Unassembled WGS sequence"/>
</dbReference>
<dbReference type="OMA" id="SNICEVH"/>
<dbReference type="eggNOG" id="KOG0137">
    <property type="taxonomic scope" value="Eukaryota"/>
</dbReference>
<accession>A0A091D5S2</accession>
<comment type="catalytic activity">
    <reaction evidence="18">
        <text>octadecanoyl-CoA + oxidized [electron-transfer flavoprotein] + H(+) = (2E)-octadecenoyl-CoA + reduced [electron-transfer flavoprotein]</text>
        <dbReference type="Rhea" id="RHEA:47240"/>
        <dbReference type="Rhea" id="RHEA-COMP:10685"/>
        <dbReference type="Rhea" id="RHEA-COMP:10686"/>
        <dbReference type="ChEBI" id="CHEBI:15378"/>
        <dbReference type="ChEBI" id="CHEBI:57394"/>
        <dbReference type="ChEBI" id="CHEBI:57692"/>
        <dbReference type="ChEBI" id="CHEBI:58307"/>
        <dbReference type="ChEBI" id="CHEBI:71412"/>
    </reaction>
    <physiologicalReaction direction="left-to-right" evidence="18">
        <dbReference type="Rhea" id="RHEA:47241"/>
    </physiologicalReaction>
</comment>
<evidence type="ECO:0000256" key="31">
    <source>
        <dbReference type="RuleBase" id="RU362125"/>
    </source>
</evidence>
<dbReference type="SUPFAM" id="SSF47203">
    <property type="entry name" value="Acyl-CoA dehydrogenase C-terminal domain-like"/>
    <property type="match status" value="2"/>
</dbReference>
<keyword evidence="9" id="KW-0007">Acetylation</keyword>
<evidence type="ECO:0000256" key="19">
    <source>
        <dbReference type="ARBA" id="ARBA00050339"/>
    </source>
</evidence>
<evidence type="ECO:0000256" key="27">
    <source>
        <dbReference type="ARBA" id="ARBA00055983"/>
    </source>
</evidence>
<dbReference type="InterPro" id="IPR009075">
    <property type="entry name" value="AcylCo_DH/oxidase_C"/>
</dbReference>
<dbReference type="GO" id="GO:0050660">
    <property type="term" value="F:flavin adenine dinucleotide binding"/>
    <property type="evidence" value="ECO:0007669"/>
    <property type="project" value="InterPro"/>
</dbReference>
<dbReference type="FunFam" id="2.40.110.10:FF:000006">
    <property type="entry name" value="very long-chain specific acyl-CoA dehydrogenase, mitochondrial"/>
    <property type="match status" value="1"/>
</dbReference>
<evidence type="ECO:0000313" key="37">
    <source>
        <dbReference type="Proteomes" id="UP000028990"/>
    </source>
</evidence>
<dbReference type="FunFam" id="1.20.140.10:FF:000008">
    <property type="entry name" value="acyl-CoA dehydrogenase family member 9, mitochondrial"/>
    <property type="match status" value="1"/>
</dbReference>
<dbReference type="Pfam" id="PF02771">
    <property type="entry name" value="Acyl-CoA_dh_N"/>
    <property type="match status" value="1"/>
</dbReference>
<dbReference type="Gene3D" id="1.20.140.10">
    <property type="entry name" value="Butyryl-CoA Dehydrogenase, subunit A, domain 3"/>
    <property type="match status" value="2"/>
</dbReference>
<comment type="catalytic activity">
    <reaction evidence="21">
        <text>(9Z,12Z)-octadecadienoyl-CoA + oxidized [electron-transfer flavoprotein] + H(+) = (2E,9Z,12Z)-octadecatrienoyl-CoA + reduced [electron-transfer flavoprotein]</text>
        <dbReference type="Rhea" id="RHEA:48188"/>
        <dbReference type="Rhea" id="RHEA-COMP:10685"/>
        <dbReference type="Rhea" id="RHEA-COMP:10686"/>
        <dbReference type="ChEBI" id="CHEBI:15378"/>
        <dbReference type="ChEBI" id="CHEBI:57383"/>
        <dbReference type="ChEBI" id="CHEBI:57692"/>
        <dbReference type="ChEBI" id="CHEBI:58307"/>
        <dbReference type="ChEBI" id="CHEBI:77558"/>
    </reaction>
    <physiologicalReaction direction="left-to-right" evidence="21">
        <dbReference type="Rhea" id="RHEA:48189"/>
    </physiologicalReaction>
</comment>
<evidence type="ECO:0000256" key="17">
    <source>
        <dbReference type="ARBA" id="ARBA00049140"/>
    </source>
</evidence>
<dbReference type="InterPro" id="IPR009100">
    <property type="entry name" value="AcylCoA_DH/oxidase_NM_dom_sf"/>
</dbReference>
<organism evidence="36 37">
    <name type="scientific">Fukomys damarensis</name>
    <name type="common">Damaraland mole rat</name>
    <name type="synonym">Cryptomys damarensis</name>
    <dbReference type="NCBI Taxonomy" id="885580"/>
    <lineage>
        <taxon>Eukaryota</taxon>
        <taxon>Metazoa</taxon>
        <taxon>Chordata</taxon>
        <taxon>Craniata</taxon>
        <taxon>Vertebrata</taxon>
        <taxon>Euteleostomi</taxon>
        <taxon>Mammalia</taxon>
        <taxon>Eutheria</taxon>
        <taxon>Euarchontoglires</taxon>
        <taxon>Glires</taxon>
        <taxon>Rodentia</taxon>
        <taxon>Hystricomorpha</taxon>
        <taxon>Bathyergidae</taxon>
        <taxon>Fukomys</taxon>
    </lineage>
</organism>
<dbReference type="PANTHER" id="PTHR43884:SF9">
    <property type="entry name" value="COMPLEX I ASSEMBLY FACTOR ACAD9, MITOCHONDRIAL"/>
    <property type="match status" value="1"/>
</dbReference>
<comment type="catalytic activity">
    <reaction evidence="15">
        <text>oxidized [electron-transfer flavoprotein] + (9Z)-octadecenoyl-CoA + H(+) = (2E,9Z)-octadecadienoyl-CoA + reduced [electron-transfer flavoprotein]</text>
        <dbReference type="Rhea" id="RHEA:47300"/>
        <dbReference type="Rhea" id="RHEA-COMP:10685"/>
        <dbReference type="Rhea" id="RHEA-COMP:10686"/>
        <dbReference type="ChEBI" id="CHEBI:15378"/>
        <dbReference type="ChEBI" id="CHEBI:57387"/>
        <dbReference type="ChEBI" id="CHEBI:57692"/>
        <dbReference type="ChEBI" id="CHEBI:58307"/>
        <dbReference type="ChEBI" id="CHEBI:77553"/>
    </reaction>
    <physiologicalReaction direction="left-to-right" evidence="15">
        <dbReference type="Rhea" id="RHEA:47301"/>
    </physiologicalReaction>
</comment>
<evidence type="ECO:0000256" key="2">
    <source>
        <dbReference type="ARBA" id="ARBA00004443"/>
    </source>
</evidence>
<comment type="catalytic activity">
    <reaction evidence="13">
        <text>decanoyl-CoA + oxidized [electron-transfer flavoprotein] + H(+) = (2E)-decenoyl-CoA + reduced [electron-transfer flavoprotein]</text>
        <dbReference type="Rhea" id="RHEA:48176"/>
        <dbReference type="Rhea" id="RHEA-COMP:10685"/>
        <dbReference type="Rhea" id="RHEA-COMP:10686"/>
        <dbReference type="ChEBI" id="CHEBI:15378"/>
        <dbReference type="ChEBI" id="CHEBI:57692"/>
        <dbReference type="ChEBI" id="CHEBI:58307"/>
        <dbReference type="ChEBI" id="CHEBI:61406"/>
        <dbReference type="ChEBI" id="CHEBI:61430"/>
    </reaction>
    <physiologicalReaction direction="left-to-right" evidence="13">
        <dbReference type="Rhea" id="RHEA:48177"/>
    </physiologicalReaction>
</comment>
<evidence type="ECO:0000256" key="24">
    <source>
        <dbReference type="ARBA" id="ARBA00052354"/>
    </source>
</evidence>
<comment type="catalytic activity">
    <reaction evidence="14">
        <text>oxidized [electron-transfer flavoprotein] + hexadecanoyl-CoA + H(+) = (2E)-hexadecenoyl-CoA + reduced [electron-transfer flavoprotein]</text>
        <dbReference type="Rhea" id="RHEA:43448"/>
        <dbReference type="Rhea" id="RHEA-COMP:10685"/>
        <dbReference type="Rhea" id="RHEA-COMP:10686"/>
        <dbReference type="ChEBI" id="CHEBI:15378"/>
        <dbReference type="ChEBI" id="CHEBI:57379"/>
        <dbReference type="ChEBI" id="CHEBI:57692"/>
        <dbReference type="ChEBI" id="CHEBI:58307"/>
        <dbReference type="ChEBI" id="CHEBI:61526"/>
    </reaction>
    <physiologicalReaction direction="left-to-right" evidence="14">
        <dbReference type="Rhea" id="RHEA:43449"/>
    </physiologicalReaction>
</comment>
<comment type="catalytic activity">
    <reaction evidence="26">
        <text>nonanoyl-CoA + oxidized [electron-transfer flavoprotein] + H(+) = (2E)-nonenoyl-CoA + reduced [electron-transfer flavoprotein]</text>
        <dbReference type="Rhea" id="RHEA:48208"/>
        <dbReference type="Rhea" id="RHEA-COMP:10685"/>
        <dbReference type="Rhea" id="RHEA-COMP:10686"/>
        <dbReference type="ChEBI" id="CHEBI:15378"/>
        <dbReference type="ChEBI" id="CHEBI:57692"/>
        <dbReference type="ChEBI" id="CHEBI:58307"/>
        <dbReference type="ChEBI" id="CHEBI:76291"/>
        <dbReference type="ChEBI" id="CHEBI:76292"/>
    </reaction>
    <physiologicalReaction direction="left-to-right" evidence="26">
        <dbReference type="Rhea" id="RHEA:48209"/>
    </physiologicalReaction>
</comment>
<comment type="catalytic activity">
    <reaction evidence="16">
        <text>tetradecanoyl-CoA + oxidized [electron-transfer flavoprotein] + H(+) = (2E)-tetradecenoyl-CoA + reduced [electron-transfer flavoprotein]</text>
        <dbReference type="Rhea" id="RHEA:47316"/>
        <dbReference type="Rhea" id="RHEA-COMP:10685"/>
        <dbReference type="Rhea" id="RHEA-COMP:10686"/>
        <dbReference type="ChEBI" id="CHEBI:15378"/>
        <dbReference type="ChEBI" id="CHEBI:57385"/>
        <dbReference type="ChEBI" id="CHEBI:57692"/>
        <dbReference type="ChEBI" id="CHEBI:58307"/>
        <dbReference type="ChEBI" id="CHEBI:61405"/>
    </reaction>
    <physiologicalReaction direction="left-to-right" evidence="16">
        <dbReference type="Rhea" id="RHEA:47317"/>
    </physiologicalReaction>
</comment>
<comment type="catalytic activity">
    <reaction evidence="25">
        <text>undecanoyl-CoA + oxidized [electron-transfer flavoprotein] + H(+) = trans-2-undecenoyl-CoA + reduced [electron-transfer flavoprotein]</text>
        <dbReference type="Rhea" id="RHEA:48200"/>
        <dbReference type="Rhea" id="RHEA-COMP:10685"/>
        <dbReference type="Rhea" id="RHEA-COMP:10686"/>
        <dbReference type="ChEBI" id="CHEBI:15378"/>
        <dbReference type="ChEBI" id="CHEBI:57692"/>
        <dbReference type="ChEBI" id="CHEBI:58307"/>
        <dbReference type="ChEBI" id="CHEBI:77547"/>
        <dbReference type="ChEBI" id="CHEBI:77548"/>
    </reaction>
    <physiologicalReaction direction="left-to-right" evidence="25">
        <dbReference type="Rhea" id="RHEA:48201"/>
    </physiologicalReaction>
</comment>
<comment type="catalytic activity">
    <reaction evidence="24">
        <text>heptadecanoyl-CoA + oxidized [electron-transfer flavoprotein] + H(+) = trans-2-heptadecenoyl-CoA + reduced [electron-transfer flavoprotein]</text>
        <dbReference type="Rhea" id="RHEA:48196"/>
        <dbReference type="Rhea" id="RHEA-COMP:10685"/>
        <dbReference type="Rhea" id="RHEA-COMP:10686"/>
        <dbReference type="ChEBI" id="CHEBI:15378"/>
        <dbReference type="ChEBI" id="CHEBI:57692"/>
        <dbReference type="ChEBI" id="CHEBI:58307"/>
        <dbReference type="ChEBI" id="CHEBI:74307"/>
        <dbReference type="ChEBI" id="CHEBI:77551"/>
    </reaction>
    <physiologicalReaction direction="left-to-right" evidence="24">
        <dbReference type="Rhea" id="RHEA:48197"/>
    </physiologicalReaction>
</comment>
<dbReference type="PROSITE" id="PS00073">
    <property type="entry name" value="ACYL_COA_DH_2"/>
    <property type="match status" value="1"/>
</dbReference>
<dbReference type="InterPro" id="IPR036250">
    <property type="entry name" value="AcylCo_DH-like_C"/>
</dbReference>
<feature type="domain" description="Acyl-CoA dehydrogenase/oxidase C-terminal" evidence="32">
    <location>
        <begin position="290"/>
        <end position="437"/>
    </location>
</feature>
<comment type="catalytic activity">
    <reaction evidence="19">
        <text>(9E)-octadecenoyl-CoA + oxidized [electron-transfer flavoprotein] + H(+) = (2E,9E)-octadecadienoyl-CoA + reduced [electron-transfer flavoprotein]</text>
        <dbReference type="Rhea" id="RHEA:48192"/>
        <dbReference type="Rhea" id="RHEA-COMP:10685"/>
        <dbReference type="Rhea" id="RHEA-COMP:10686"/>
        <dbReference type="ChEBI" id="CHEBI:15378"/>
        <dbReference type="ChEBI" id="CHEBI:57692"/>
        <dbReference type="ChEBI" id="CHEBI:58307"/>
        <dbReference type="ChEBI" id="CHEBI:77537"/>
        <dbReference type="ChEBI" id="CHEBI:77552"/>
    </reaction>
    <physiologicalReaction direction="left-to-right" evidence="19">
        <dbReference type="Rhea" id="RHEA:48193"/>
    </physiologicalReaction>
</comment>
<dbReference type="PANTHER" id="PTHR43884">
    <property type="entry name" value="ACYL-COA DEHYDROGENASE"/>
    <property type="match status" value="1"/>
</dbReference>
<evidence type="ECO:0000256" key="14">
    <source>
        <dbReference type="ARBA" id="ARBA00047916"/>
    </source>
</evidence>
<dbReference type="CDD" id="cd01161">
    <property type="entry name" value="VLCAD"/>
    <property type="match status" value="1"/>
</dbReference>
<reference evidence="36 37" key="1">
    <citation type="submission" date="2013-11" db="EMBL/GenBank/DDBJ databases">
        <title>The Damaraland mole rat (Fukomys damarensis) genome and evolution of African mole rats.</title>
        <authorList>
            <person name="Gladyshev V.N."/>
            <person name="Fang X."/>
        </authorList>
    </citation>
    <scope>NUCLEOTIDE SEQUENCE [LARGE SCALE GENOMIC DNA]</scope>
    <source>
        <tissue evidence="36">Liver</tissue>
    </source>
</reference>
<protein>
    <recommendedName>
        <fullName evidence="29">Complex I assembly factor ACAD9, mitochondrial</fullName>
    </recommendedName>
    <alternativeName>
        <fullName evidence="30">Acyl-CoA dehydrogenase family member 9</fullName>
    </alternativeName>
</protein>
<evidence type="ECO:0000256" key="30">
    <source>
        <dbReference type="ARBA" id="ARBA00076025"/>
    </source>
</evidence>
<dbReference type="Pfam" id="PF00441">
    <property type="entry name" value="Acyl-CoA_dh_1"/>
    <property type="match status" value="1"/>
</dbReference>
<dbReference type="Gene3D" id="2.40.110.10">
    <property type="entry name" value="Butyryl-CoA Dehydrogenase, subunit A, domain 2"/>
    <property type="match status" value="1"/>
</dbReference>
<evidence type="ECO:0000259" key="32">
    <source>
        <dbReference type="Pfam" id="PF00441"/>
    </source>
</evidence>
<evidence type="ECO:0000256" key="28">
    <source>
        <dbReference type="ARBA" id="ARBA00064101"/>
    </source>
</evidence>
<sequence length="621" mass="68577">MSGCRLFLRTAAGARTCQALMDPRASRRPLRTCPPRRAFAKELFLGKIEKKGVFPFPEVSQDELNEINQFVGPVERFFAEEVDSGKIDREGKIPDDTLAKLKSLGLFGMQVPEKYGGLGLSNTMSTRLGEIVSLDGSIAVTLAAHQALGLKGIVLFGTEAQKAKYLPRLASGEHVAAFCFLEPASRNDAASIRTRATLSEDETHYVLNGSKVWITNGGIAEIFTVLAKTKVVDSDGSEKDRITAFIVERDFGGVTNGKPGDKLGLRGSNICEVHFEDTRVPVVNVLGEIGGGFKVAVDVLNSGRFSLGSVVAGMLRRLIELTAEYACERKQFTRKLSEFGLIQEKFALMAQKAYAIESMSYLTAGMLDHPECPDCSIETAMVKVFSSEGAWQCVSEALQILGGLGYIKDHPHERMLRDARALLFLEGTNEILRMFIALTGLQHAGSILTPRIKELKESRVAIAMETMARRLWDTVGRTVDLGLTDDPGVVHPSLGDSVTKLEENVFYFGRTVETLLLRFGKTIVEEQLVMKRVANVLINLYGMTAVLSRASRSIRIGLRDHDHEVLLASTFCMEAYFQNLFILAQLDKYDPGNLDELVKKVSQRILEKRTYICAHPLDRTT</sequence>
<dbReference type="InterPro" id="IPR046373">
    <property type="entry name" value="Acyl-CoA_Oxase/DH_mid-dom_sf"/>
</dbReference>
<dbReference type="FunFam" id="1.10.540.10:FF:000001">
    <property type="entry name" value="Very long-chain-specific acyl-CoA dehydrogenase, mitochondrial"/>
    <property type="match status" value="1"/>
</dbReference>
<dbReference type="GO" id="GO:0006631">
    <property type="term" value="P:fatty acid metabolic process"/>
    <property type="evidence" value="ECO:0007669"/>
    <property type="project" value="UniProtKB-ARBA"/>
</dbReference>
<proteinExistence type="inferred from homology"/>
<keyword evidence="8" id="KW-0809">Transit peptide</keyword>
<dbReference type="GO" id="GO:0005743">
    <property type="term" value="C:mitochondrial inner membrane"/>
    <property type="evidence" value="ECO:0007669"/>
    <property type="project" value="UniProtKB-SubCell"/>
</dbReference>
<comment type="cofactor">
    <cofactor evidence="1 31">
        <name>FAD</name>
        <dbReference type="ChEBI" id="CHEBI:57692"/>
    </cofactor>
</comment>
<evidence type="ECO:0000256" key="11">
    <source>
        <dbReference type="ARBA" id="ARBA00023128"/>
    </source>
</evidence>
<evidence type="ECO:0000256" key="1">
    <source>
        <dbReference type="ARBA" id="ARBA00001974"/>
    </source>
</evidence>
<evidence type="ECO:0000256" key="16">
    <source>
        <dbReference type="ARBA" id="ARBA00049038"/>
    </source>
</evidence>
<comment type="subunit">
    <text evidence="28">Homodimer. Interacts with NDUFAF1 and ECSIT. Part of the mitochondrial complex I assembly/MCIA complex that comprises at least the core subunits TMEM126B, NDUFAF1, ECSIT and ACAD9 and complement subunits such as COA1 and TMEM186. Interacts with TMEM70 and TMEM242.</text>
</comment>
<keyword evidence="12" id="KW-0472">Membrane</keyword>
<feature type="domain" description="ACAD9/ACADV-like C-terminal" evidence="35">
    <location>
        <begin position="492"/>
        <end position="610"/>
    </location>
</feature>
<evidence type="ECO:0000256" key="15">
    <source>
        <dbReference type="ARBA" id="ARBA00048725"/>
    </source>
</evidence>
<keyword evidence="10 31" id="KW-0560">Oxidoreductase</keyword>
<evidence type="ECO:0000256" key="20">
    <source>
        <dbReference type="ARBA" id="ARBA00050383"/>
    </source>
</evidence>
<evidence type="ECO:0000259" key="35">
    <source>
        <dbReference type="Pfam" id="PF21343"/>
    </source>
</evidence>
<keyword evidence="7 31" id="KW-0274">FAD</keyword>
<dbReference type="GO" id="GO:0046395">
    <property type="term" value="P:carboxylic acid catabolic process"/>
    <property type="evidence" value="ECO:0007669"/>
    <property type="project" value="UniProtKB-ARBA"/>
</dbReference>
<keyword evidence="4" id="KW-0597">Phosphoprotein</keyword>
<dbReference type="AlphaFoldDB" id="A0A091D5S2"/>
<dbReference type="FunFam" id="1.20.140.10:FF:000023">
    <property type="entry name" value="Acyl-CoA dehydrogenase family member 9"/>
    <property type="match status" value="1"/>
</dbReference>
<dbReference type="Gene3D" id="1.10.540.10">
    <property type="entry name" value="Acyl-CoA dehydrogenase/oxidase, N-terminal domain"/>
    <property type="match status" value="1"/>
</dbReference>
<comment type="function">
    <text evidence="27">As part of the MCIA complex, primarily participates in the assembly of the mitochondrial complex I and therefore plays a role in oxidative phosphorylation. This moonlighting protein also has a dehydrogenase activity toward a broad range of substrates with greater specificity for long-chain unsaturated acyl-CoAs. However, in vivo, it does not seem to play a primary role in fatty acid oxidation. In addition, the function in complex I assembly is independent of the dehydrogenase activity of the protein.</text>
</comment>
<dbReference type="OrthoDB" id="2588832at2759"/>
<dbReference type="GO" id="GO:0003995">
    <property type="term" value="F:acyl-CoA dehydrogenase activity"/>
    <property type="evidence" value="ECO:0007669"/>
    <property type="project" value="InterPro"/>
</dbReference>
<feature type="domain" description="Acyl-CoA oxidase/dehydrogenase middle" evidence="33">
    <location>
        <begin position="177"/>
        <end position="277"/>
    </location>
</feature>
<evidence type="ECO:0000256" key="26">
    <source>
        <dbReference type="ARBA" id="ARBA00052466"/>
    </source>
</evidence>
<evidence type="ECO:0000256" key="8">
    <source>
        <dbReference type="ARBA" id="ARBA00022946"/>
    </source>
</evidence>
<name>A0A091D5S2_FUKDA</name>
<evidence type="ECO:0000256" key="12">
    <source>
        <dbReference type="ARBA" id="ARBA00023136"/>
    </source>
</evidence>
<dbReference type="STRING" id="885580.ENSFDAP00000019718"/>
<dbReference type="Pfam" id="PF21343">
    <property type="entry name" value="ACAD9-ACADV_C"/>
    <property type="match status" value="1"/>
</dbReference>
<evidence type="ECO:0000256" key="13">
    <source>
        <dbReference type="ARBA" id="ARBA00047546"/>
    </source>
</evidence>
<evidence type="ECO:0000259" key="34">
    <source>
        <dbReference type="Pfam" id="PF02771"/>
    </source>
</evidence>
<comment type="catalytic activity">
    <reaction evidence="22">
        <text>(9Z)-hexadecenoyl-CoA + oxidized [electron-transfer flavoprotein] + H(+) = (2E,9Z)-hexadecadienoyl-CoA + reduced [electron-transfer flavoprotein]</text>
        <dbReference type="Rhea" id="RHEA:47304"/>
        <dbReference type="Rhea" id="RHEA-COMP:10685"/>
        <dbReference type="Rhea" id="RHEA-COMP:10686"/>
        <dbReference type="ChEBI" id="CHEBI:15378"/>
        <dbReference type="ChEBI" id="CHEBI:57692"/>
        <dbReference type="ChEBI" id="CHEBI:58307"/>
        <dbReference type="ChEBI" id="CHEBI:61540"/>
        <dbReference type="ChEBI" id="CHEBI:77549"/>
    </reaction>
    <physiologicalReaction direction="left-to-right" evidence="22">
        <dbReference type="Rhea" id="RHEA:47305"/>
    </physiologicalReaction>
</comment>
<dbReference type="InterPro" id="IPR037069">
    <property type="entry name" value="AcylCoA_DH/ox_N_sf"/>
</dbReference>
<gene>
    <name evidence="36" type="ORF">H920_11163</name>
</gene>
<evidence type="ECO:0000256" key="10">
    <source>
        <dbReference type="ARBA" id="ARBA00023002"/>
    </source>
</evidence>
<comment type="catalytic activity">
    <reaction evidence="23">
        <text>(4Z,7Z,10Z,13Z,16Z,19Z)-docosahexaenoyl-CoA + oxidized [electron-transfer flavoprotein] + H(+) = (2E,4Z,7Z,10Z,13Z,16Z,19Z)-docosaheptaenoyl-CoA + reduced [electron-transfer flavoprotein]</text>
        <dbReference type="Rhea" id="RHEA:48184"/>
        <dbReference type="Rhea" id="RHEA-COMP:10685"/>
        <dbReference type="Rhea" id="RHEA-COMP:10686"/>
        <dbReference type="ChEBI" id="CHEBI:15378"/>
        <dbReference type="ChEBI" id="CHEBI:57692"/>
        <dbReference type="ChEBI" id="CHEBI:58307"/>
        <dbReference type="ChEBI" id="CHEBI:74298"/>
        <dbReference type="ChEBI" id="CHEBI:77559"/>
    </reaction>
    <physiologicalReaction direction="left-to-right" evidence="23">
        <dbReference type="Rhea" id="RHEA:48185"/>
    </physiologicalReaction>
</comment>
<comment type="similarity">
    <text evidence="3 31">Belongs to the acyl-CoA dehydrogenase family.</text>
</comment>
<evidence type="ECO:0000256" key="22">
    <source>
        <dbReference type="ARBA" id="ARBA00051582"/>
    </source>
</evidence>
<dbReference type="SUPFAM" id="SSF56645">
    <property type="entry name" value="Acyl-CoA dehydrogenase NM domain-like"/>
    <property type="match status" value="1"/>
</dbReference>
<evidence type="ECO:0000256" key="3">
    <source>
        <dbReference type="ARBA" id="ARBA00009347"/>
    </source>
</evidence>
<evidence type="ECO:0000256" key="29">
    <source>
        <dbReference type="ARBA" id="ARBA00073945"/>
    </source>
</evidence>
<feature type="domain" description="Acyl-CoA dehydrogenase/oxidase N-terminal" evidence="34">
    <location>
        <begin position="68"/>
        <end position="173"/>
    </location>
</feature>
<dbReference type="Pfam" id="PF02770">
    <property type="entry name" value="Acyl-CoA_dh_M"/>
    <property type="match status" value="1"/>
</dbReference>
<evidence type="ECO:0000256" key="25">
    <source>
        <dbReference type="ARBA" id="ARBA00052438"/>
    </source>
</evidence>
<evidence type="ECO:0000256" key="7">
    <source>
        <dbReference type="ARBA" id="ARBA00022827"/>
    </source>
</evidence>
<evidence type="ECO:0000256" key="9">
    <source>
        <dbReference type="ARBA" id="ARBA00022990"/>
    </source>
</evidence>
<keyword evidence="5 31" id="KW-0285">Flavoprotein</keyword>
<keyword evidence="6" id="KW-0999">Mitochondrion inner membrane</keyword>
<evidence type="ECO:0000256" key="4">
    <source>
        <dbReference type="ARBA" id="ARBA00022553"/>
    </source>
</evidence>
<dbReference type="InterPro" id="IPR006091">
    <property type="entry name" value="Acyl-CoA_Oxase/DH_mid-dom"/>
</dbReference>
<keyword evidence="11" id="KW-0496">Mitochondrion</keyword>
<evidence type="ECO:0000259" key="33">
    <source>
        <dbReference type="Pfam" id="PF02770"/>
    </source>
</evidence>
<comment type="catalytic activity">
    <reaction evidence="20">
        <text>pentadecanoyl-CoA + oxidized [electron-transfer flavoprotein] + H(+) = (2E)-pentadecenoyl-CoA + reduced [electron-transfer flavoprotein]</text>
        <dbReference type="Rhea" id="RHEA:48204"/>
        <dbReference type="Rhea" id="RHEA-COMP:10685"/>
        <dbReference type="Rhea" id="RHEA-COMP:10686"/>
        <dbReference type="ChEBI" id="CHEBI:15378"/>
        <dbReference type="ChEBI" id="CHEBI:57692"/>
        <dbReference type="ChEBI" id="CHEBI:58307"/>
        <dbReference type="ChEBI" id="CHEBI:74309"/>
        <dbReference type="ChEBI" id="CHEBI:77545"/>
    </reaction>
    <physiologicalReaction direction="left-to-right" evidence="20">
        <dbReference type="Rhea" id="RHEA:48205"/>
    </physiologicalReaction>
</comment>
<evidence type="ECO:0000256" key="23">
    <source>
        <dbReference type="ARBA" id="ARBA00052172"/>
    </source>
</evidence>
<dbReference type="EMBL" id="KN122905">
    <property type="protein sequence ID" value="KFO27464.1"/>
    <property type="molecule type" value="Genomic_DNA"/>
</dbReference>